<gene>
    <name evidence="15" type="ORF">Bpfe_010770</name>
</gene>
<dbReference type="Proteomes" id="UP001233172">
    <property type="component" value="Unassembled WGS sequence"/>
</dbReference>
<dbReference type="PROSITE" id="PS51194">
    <property type="entry name" value="HELICASE_CTER"/>
    <property type="match status" value="1"/>
</dbReference>
<proteinExistence type="inferred from homology"/>
<dbReference type="GO" id="GO:0016787">
    <property type="term" value="F:hydrolase activity"/>
    <property type="evidence" value="ECO:0007669"/>
    <property type="project" value="UniProtKB-KW"/>
</dbReference>
<dbReference type="InterPro" id="IPR001650">
    <property type="entry name" value="Helicase_C-like"/>
</dbReference>
<evidence type="ECO:0000256" key="8">
    <source>
        <dbReference type="ARBA" id="ARBA00023242"/>
    </source>
</evidence>
<keyword evidence="4" id="KW-0378">Hydrolase</keyword>
<dbReference type="GO" id="GO:0005730">
    <property type="term" value="C:nucleolus"/>
    <property type="evidence" value="ECO:0007669"/>
    <property type="project" value="UniProtKB-SubCell"/>
</dbReference>
<feature type="domain" description="Helicase C-terminal" evidence="14">
    <location>
        <begin position="331"/>
        <end position="492"/>
    </location>
</feature>
<evidence type="ECO:0000313" key="15">
    <source>
        <dbReference type="EMBL" id="KAK0059911.1"/>
    </source>
</evidence>
<name>A0AAD8BSN3_BIOPF</name>
<keyword evidence="5 15" id="KW-0347">Helicase</keyword>
<dbReference type="CDD" id="cd18787">
    <property type="entry name" value="SF2_C_DEAD"/>
    <property type="match status" value="1"/>
</dbReference>
<dbReference type="InterPro" id="IPR044764">
    <property type="entry name" value="DDX52/Rok1_DEADc"/>
</dbReference>
<dbReference type="GO" id="GO:0003723">
    <property type="term" value="F:RNA binding"/>
    <property type="evidence" value="ECO:0007669"/>
    <property type="project" value="UniProtKB-KW"/>
</dbReference>
<evidence type="ECO:0000256" key="12">
    <source>
        <dbReference type="SAM" id="MobiDB-lite"/>
    </source>
</evidence>
<dbReference type="SMART" id="SM00487">
    <property type="entry name" value="DEXDc"/>
    <property type="match status" value="1"/>
</dbReference>
<dbReference type="GO" id="GO:0005829">
    <property type="term" value="C:cytosol"/>
    <property type="evidence" value="ECO:0007669"/>
    <property type="project" value="TreeGrafter"/>
</dbReference>
<dbReference type="AlphaFoldDB" id="A0AAD8BSN3"/>
<dbReference type="CDD" id="cd17957">
    <property type="entry name" value="DEADc_DDX52"/>
    <property type="match status" value="1"/>
</dbReference>
<dbReference type="GO" id="GO:0003724">
    <property type="term" value="F:RNA helicase activity"/>
    <property type="evidence" value="ECO:0007669"/>
    <property type="project" value="UniProtKB-EC"/>
</dbReference>
<reference evidence="15" key="2">
    <citation type="submission" date="2023-04" db="EMBL/GenBank/DDBJ databases">
        <authorList>
            <person name="Bu L."/>
            <person name="Lu L."/>
            <person name="Laidemitt M.R."/>
            <person name="Zhang S.M."/>
            <person name="Mutuku M."/>
            <person name="Mkoji G."/>
            <person name="Steinauer M."/>
            <person name="Loker E.S."/>
        </authorList>
    </citation>
    <scope>NUCLEOTIDE SEQUENCE</scope>
    <source>
        <strain evidence="15">KasaAsao</strain>
        <tissue evidence="15">Whole Snail</tissue>
    </source>
</reference>
<feature type="region of interest" description="Disordered" evidence="12">
    <location>
        <begin position="518"/>
        <end position="560"/>
    </location>
</feature>
<dbReference type="EC" id="3.6.4.13" evidence="2"/>
<feature type="compositionally biased region" description="Basic residues" evidence="12">
    <location>
        <begin position="68"/>
        <end position="78"/>
    </location>
</feature>
<comment type="catalytic activity">
    <reaction evidence="11">
        <text>ATP + H2O = ADP + phosphate + H(+)</text>
        <dbReference type="Rhea" id="RHEA:13065"/>
        <dbReference type="ChEBI" id="CHEBI:15377"/>
        <dbReference type="ChEBI" id="CHEBI:15378"/>
        <dbReference type="ChEBI" id="CHEBI:30616"/>
        <dbReference type="ChEBI" id="CHEBI:43474"/>
        <dbReference type="ChEBI" id="CHEBI:456216"/>
        <dbReference type="EC" id="3.6.4.13"/>
    </reaction>
</comment>
<comment type="caution">
    <text evidence="15">The sequence shown here is derived from an EMBL/GenBank/DDBJ whole genome shotgun (WGS) entry which is preliminary data.</text>
</comment>
<dbReference type="InterPro" id="IPR050079">
    <property type="entry name" value="DEAD_box_RNA_helicase"/>
</dbReference>
<reference evidence="15" key="1">
    <citation type="journal article" date="2023" name="PLoS Negl. Trop. Dis.">
        <title>A genome sequence for Biomphalaria pfeifferi, the major vector snail for the human-infecting parasite Schistosoma mansoni.</title>
        <authorList>
            <person name="Bu L."/>
            <person name="Lu L."/>
            <person name="Laidemitt M.R."/>
            <person name="Zhang S.M."/>
            <person name="Mutuku M."/>
            <person name="Mkoji G."/>
            <person name="Steinauer M."/>
            <person name="Loker E.S."/>
        </authorList>
    </citation>
    <scope>NUCLEOTIDE SEQUENCE</scope>
    <source>
        <strain evidence="15">KasaAsao</strain>
    </source>
</reference>
<dbReference type="GO" id="GO:0030490">
    <property type="term" value="P:maturation of SSU-rRNA"/>
    <property type="evidence" value="ECO:0007669"/>
    <property type="project" value="InterPro"/>
</dbReference>
<feature type="compositionally biased region" description="Polar residues" evidence="12">
    <location>
        <begin position="35"/>
        <end position="53"/>
    </location>
</feature>
<comment type="similarity">
    <text evidence="9">Belongs to the DEAD box helicase family. DDX52/ROK1 subfamily.</text>
</comment>
<keyword evidence="8" id="KW-0539">Nucleus</keyword>
<protein>
    <recommendedName>
        <fullName evidence="10">Probable ATP-dependent RNA helicase DDX52</fullName>
        <ecNumber evidence="2">3.6.4.13</ecNumber>
    </recommendedName>
</protein>
<dbReference type="InterPro" id="IPR014001">
    <property type="entry name" value="Helicase_ATP-bd"/>
</dbReference>
<dbReference type="PANTHER" id="PTHR47959">
    <property type="entry name" value="ATP-DEPENDENT RNA HELICASE RHLE-RELATED"/>
    <property type="match status" value="1"/>
</dbReference>
<evidence type="ECO:0000256" key="9">
    <source>
        <dbReference type="ARBA" id="ARBA00024355"/>
    </source>
</evidence>
<evidence type="ECO:0000256" key="6">
    <source>
        <dbReference type="ARBA" id="ARBA00022840"/>
    </source>
</evidence>
<keyword evidence="16" id="KW-1185">Reference proteome</keyword>
<feature type="domain" description="Helicase ATP-binding" evidence="13">
    <location>
        <begin position="146"/>
        <end position="320"/>
    </location>
</feature>
<keyword evidence="3" id="KW-0547">Nucleotide-binding</keyword>
<dbReference type="Pfam" id="PF00270">
    <property type="entry name" value="DEAD"/>
    <property type="match status" value="1"/>
</dbReference>
<evidence type="ECO:0000256" key="7">
    <source>
        <dbReference type="ARBA" id="ARBA00022884"/>
    </source>
</evidence>
<evidence type="ECO:0000256" key="10">
    <source>
        <dbReference type="ARBA" id="ARBA00044533"/>
    </source>
</evidence>
<feature type="compositionally biased region" description="Polar residues" evidence="12">
    <location>
        <begin position="546"/>
        <end position="560"/>
    </location>
</feature>
<evidence type="ECO:0000256" key="1">
    <source>
        <dbReference type="ARBA" id="ARBA00004604"/>
    </source>
</evidence>
<dbReference type="InterPro" id="IPR011545">
    <property type="entry name" value="DEAD/DEAH_box_helicase_dom"/>
</dbReference>
<dbReference type="Gene3D" id="3.40.50.300">
    <property type="entry name" value="P-loop containing nucleotide triphosphate hydrolases"/>
    <property type="match status" value="2"/>
</dbReference>
<dbReference type="EMBL" id="JASAOG010000039">
    <property type="protein sequence ID" value="KAK0059911.1"/>
    <property type="molecule type" value="Genomic_DNA"/>
</dbReference>
<dbReference type="SMART" id="SM00490">
    <property type="entry name" value="HELICc"/>
    <property type="match status" value="1"/>
</dbReference>
<evidence type="ECO:0000256" key="4">
    <source>
        <dbReference type="ARBA" id="ARBA00022801"/>
    </source>
</evidence>
<evidence type="ECO:0000256" key="2">
    <source>
        <dbReference type="ARBA" id="ARBA00012552"/>
    </source>
</evidence>
<evidence type="ECO:0000259" key="14">
    <source>
        <dbReference type="PROSITE" id="PS51194"/>
    </source>
</evidence>
<sequence length="560" mass="63805">MEERKKLFWKLSAFGKFDLKRFGKDAERLKLIQSKPAQQNETTTNNSTLSASVKTLPETAQVDDQKSTQKKKKKGKITASKKRALLEEEIRHLRNVHHIHIQGSDIPDPLKDFAELKTSYGIKDVILTNIESQGYTEPTGVQRQAIPIMIQGRDLMACAPTGCGKTAAFIIPILHHLKEPQNNGFRALVLAPTRELAKQIVREFRKLSKGLGLRSCYIEKESTAIKKSNQNFDILVSTPNRLVYLLQQNPPLLDVRNVEWLVVDESDKLFEAGTRGFRDQLGAIYKACSSSKLHRAMFSATFAQDVEEWCKLNLDNVVQVTIGAKNTAINTVEQKLLFTGDESGKLIAIRNLIREGISPPVLVFVQSKERAKHLYTELMYDNINIDVIHADRPQEQRDKVVKNFRLGHIWFLICTELMGRGIDFKGVNLVINYDFPTTAISYIHRIGRTGRAGRTGKAITFFTENDKPNLRSIANMIRQAGCPVPDYMIAIKKPGRKEKRRLANHVPERQQILTMDPRDYERLQRKRKFRHQKQKSLKKPRLGQSDADQSQTGNLKSTEK</sequence>
<accession>A0AAD8BSN3</accession>
<evidence type="ECO:0000259" key="13">
    <source>
        <dbReference type="PROSITE" id="PS51192"/>
    </source>
</evidence>
<dbReference type="Pfam" id="PF00271">
    <property type="entry name" value="Helicase_C"/>
    <property type="match status" value="1"/>
</dbReference>
<comment type="subcellular location">
    <subcellularLocation>
        <location evidence="1">Nucleus</location>
        <location evidence="1">Nucleolus</location>
    </subcellularLocation>
</comment>
<feature type="compositionally biased region" description="Basic residues" evidence="12">
    <location>
        <begin position="524"/>
        <end position="541"/>
    </location>
</feature>
<evidence type="ECO:0000256" key="11">
    <source>
        <dbReference type="ARBA" id="ARBA00047984"/>
    </source>
</evidence>
<feature type="region of interest" description="Disordered" evidence="12">
    <location>
        <begin position="33"/>
        <end position="78"/>
    </location>
</feature>
<organism evidence="15 16">
    <name type="scientific">Biomphalaria pfeifferi</name>
    <name type="common">Bloodfluke planorb</name>
    <name type="synonym">Freshwater snail</name>
    <dbReference type="NCBI Taxonomy" id="112525"/>
    <lineage>
        <taxon>Eukaryota</taxon>
        <taxon>Metazoa</taxon>
        <taxon>Spiralia</taxon>
        <taxon>Lophotrochozoa</taxon>
        <taxon>Mollusca</taxon>
        <taxon>Gastropoda</taxon>
        <taxon>Heterobranchia</taxon>
        <taxon>Euthyneura</taxon>
        <taxon>Panpulmonata</taxon>
        <taxon>Hygrophila</taxon>
        <taxon>Lymnaeoidea</taxon>
        <taxon>Planorbidae</taxon>
        <taxon>Biomphalaria</taxon>
    </lineage>
</organism>
<evidence type="ECO:0000256" key="5">
    <source>
        <dbReference type="ARBA" id="ARBA00022806"/>
    </source>
</evidence>
<dbReference type="GO" id="GO:0005524">
    <property type="term" value="F:ATP binding"/>
    <property type="evidence" value="ECO:0007669"/>
    <property type="project" value="UniProtKB-KW"/>
</dbReference>
<keyword evidence="6" id="KW-0067">ATP-binding</keyword>
<dbReference type="InterPro" id="IPR027417">
    <property type="entry name" value="P-loop_NTPase"/>
</dbReference>
<dbReference type="PROSITE" id="PS51192">
    <property type="entry name" value="HELICASE_ATP_BIND_1"/>
    <property type="match status" value="1"/>
</dbReference>
<dbReference type="PANTHER" id="PTHR47959:SF15">
    <property type="entry name" value="RNA HELICASE"/>
    <property type="match status" value="1"/>
</dbReference>
<evidence type="ECO:0000256" key="3">
    <source>
        <dbReference type="ARBA" id="ARBA00022741"/>
    </source>
</evidence>
<dbReference type="FunFam" id="3.40.50.300:FF:000759">
    <property type="entry name" value="probable ATP-dependent RNA helicase DDX52"/>
    <property type="match status" value="1"/>
</dbReference>
<keyword evidence="7" id="KW-0694">RNA-binding</keyword>
<evidence type="ECO:0000313" key="16">
    <source>
        <dbReference type="Proteomes" id="UP001233172"/>
    </source>
</evidence>
<dbReference type="SUPFAM" id="SSF52540">
    <property type="entry name" value="P-loop containing nucleoside triphosphate hydrolases"/>
    <property type="match status" value="1"/>
</dbReference>